<dbReference type="PANTHER" id="PTHR48078">
    <property type="entry name" value="THREONINE DEHYDRATASE, MITOCHONDRIAL-RELATED"/>
    <property type="match status" value="1"/>
</dbReference>
<dbReference type="EMBL" id="QGTR01000001">
    <property type="protein sequence ID" value="PWW04573.1"/>
    <property type="molecule type" value="Genomic_DNA"/>
</dbReference>
<dbReference type="InterPro" id="IPR014333">
    <property type="entry name" value="Ectoine_EutB"/>
</dbReference>
<dbReference type="OrthoDB" id="9811476at2"/>
<dbReference type="Pfam" id="PF00291">
    <property type="entry name" value="PALP"/>
    <property type="match status" value="1"/>
</dbReference>
<feature type="domain" description="Tryptophan synthase beta chain-like PALP" evidence="5">
    <location>
        <begin position="19"/>
        <end position="304"/>
    </location>
</feature>
<dbReference type="InterPro" id="IPR036052">
    <property type="entry name" value="TrpB-like_PALP_sf"/>
</dbReference>
<dbReference type="PROSITE" id="PS00165">
    <property type="entry name" value="DEHYDRATASE_SER_THR"/>
    <property type="match status" value="1"/>
</dbReference>
<evidence type="ECO:0000256" key="4">
    <source>
        <dbReference type="ARBA" id="ARBA00023239"/>
    </source>
</evidence>
<dbReference type="CDD" id="cd01562">
    <property type="entry name" value="Thr-dehyd"/>
    <property type="match status" value="1"/>
</dbReference>
<protein>
    <submittedName>
        <fullName evidence="6">Threonine dehydratase</fullName>
    </submittedName>
</protein>
<comment type="caution">
    <text evidence="6">The sequence shown here is derived from an EMBL/GenBank/DDBJ whole genome shotgun (WGS) entry which is preliminary data.</text>
</comment>
<comment type="similarity">
    <text evidence="2">Belongs to the serine/threonine dehydratase family.</text>
</comment>
<keyword evidence="7" id="KW-1185">Reference proteome</keyword>
<name>A0A317PSY1_9HYPH</name>
<dbReference type="NCBIfam" id="TIGR02991">
    <property type="entry name" value="ectoine_eutB"/>
    <property type="match status" value="1"/>
</dbReference>
<dbReference type="GO" id="GO:0004794">
    <property type="term" value="F:threonine deaminase activity"/>
    <property type="evidence" value="ECO:0007669"/>
    <property type="project" value="TreeGrafter"/>
</dbReference>
<evidence type="ECO:0000256" key="2">
    <source>
        <dbReference type="ARBA" id="ARBA00010869"/>
    </source>
</evidence>
<evidence type="ECO:0000259" key="5">
    <source>
        <dbReference type="Pfam" id="PF00291"/>
    </source>
</evidence>
<comment type="cofactor">
    <cofactor evidence="1">
        <name>pyridoxal 5'-phosphate</name>
        <dbReference type="ChEBI" id="CHEBI:597326"/>
    </cofactor>
</comment>
<evidence type="ECO:0000256" key="3">
    <source>
        <dbReference type="ARBA" id="ARBA00022898"/>
    </source>
</evidence>
<keyword evidence="4" id="KW-0456">Lyase</keyword>
<evidence type="ECO:0000313" key="7">
    <source>
        <dbReference type="Proteomes" id="UP000246352"/>
    </source>
</evidence>
<dbReference type="PANTHER" id="PTHR48078:SF6">
    <property type="entry name" value="L-THREONINE DEHYDRATASE CATABOLIC TDCB"/>
    <property type="match status" value="1"/>
</dbReference>
<sequence length="335" mass="34854">MSLSLSDVLAARNAIAGIATRTPLVPSPFMSKLCGDDFLLKLETTQAVGAFKLRGAVNALANLPPDATGVTCCSTGNHGRGVAFAAQAKGLRAVVCMSELVPKAKVDGIRALGAEVRIIGRSQDEALAESQRLCREEGLTEISPFDDPYVIAGQGTIGLELLEDRPDLGTILVPLSGGGLAAGVALAAKAIKPEVRVIGITMENGAAMHQSILAGHPVMVEEMPSLADSLGGGIGMENRLSFPICQALLDDVVLVSEEDIYRAMQTLYYEDRMVAEGASVVGLAAVQSGKLGRPPGPIATILTGRNVDMAVFTDIISGRDVMLGERLVKGSTYGA</sequence>
<dbReference type="GO" id="GO:0030170">
    <property type="term" value="F:pyridoxal phosphate binding"/>
    <property type="evidence" value="ECO:0007669"/>
    <property type="project" value="InterPro"/>
</dbReference>
<dbReference type="Gene3D" id="3.40.50.1100">
    <property type="match status" value="2"/>
</dbReference>
<dbReference type="InterPro" id="IPR050147">
    <property type="entry name" value="Ser/Thr_Dehydratase"/>
</dbReference>
<dbReference type="InterPro" id="IPR000634">
    <property type="entry name" value="Ser/Thr_deHydtase_PyrdxlP-BS"/>
</dbReference>
<evidence type="ECO:0000313" key="6">
    <source>
        <dbReference type="EMBL" id="PWW04573.1"/>
    </source>
</evidence>
<gene>
    <name evidence="6" type="ORF">DFR52_1011272</name>
</gene>
<dbReference type="GO" id="GO:0009097">
    <property type="term" value="P:isoleucine biosynthetic process"/>
    <property type="evidence" value="ECO:0007669"/>
    <property type="project" value="TreeGrafter"/>
</dbReference>
<dbReference type="GO" id="GO:0003941">
    <property type="term" value="F:L-serine ammonia-lyase activity"/>
    <property type="evidence" value="ECO:0007669"/>
    <property type="project" value="TreeGrafter"/>
</dbReference>
<reference evidence="6 7" key="1">
    <citation type="submission" date="2018-05" db="EMBL/GenBank/DDBJ databases">
        <title>Genomic Encyclopedia of Type Strains, Phase IV (KMG-IV): sequencing the most valuable type-strain genomes for metagenomic binning, comparative biology and taxonomic classification.</title>
        <authorList>
            <person name="Goeker M."/>
        </authorList>
    </citation>
    <scope>NUCLEOTIDE SEQUENCE [LARGE SCALE GENOMIC DNA]</scope>
    <source>
        <strain evidence="6 7">DSM 16791</strain>
    </source>
</reference>
<dbReference type="GO" id="GO:0006567">
    <property type="term" value="P:L-threonine catabolic process"/>
    <property type="evidence" value="ECO:0007669"/>
    <property type="project" value="TreeGrafter"/>
</dbReference>
<dbReference type="SUPFAM" id="SSF53686">
    <property type="entry name" value="Tryptophan synthase beta subunit-like PLP-dependent enzymes"/>
    <property type="match status" value="1"/>
</dbReference>
<dbReference type="NCBIfam" id="NF005680">
    <property type="entry name" value="PRK07476.1"/>
    <property type="match status" value="1"/>
</dbReference>
<dbReference type="Proteomes" id="UP000246352">
    <property type="component" value="Unassembled WGS sequence"/>
</dbReference>
<keyword evidence="3" id="KW-0663">Pyridoxal phosphate</keyword>
<accession>A0A317PSY1</accession>
<dbReference type="RefSeq" id="WP_110030994.1">
    <property type="nucleotide sequence ID" value="NZ_QGTR01000001.1"/>
</dbReference>
<dbReference type="InterPro" id="IPR001926">
    <property type="entry name" value="TrpB-like_PALP"/>
</dbReference>
<organism evidence="6 7">
    <name type="scientific">Hoeflea marina</name>
    <dbReference type="NCBI Taxonomy" id="274592"/>
    <lineage>
        <taxon>Bacteria</taxon>
        <taxon>Pseudomonadati</taxon>
        <taxon>Pseudomonadota</taxon>
        <taxon>Alphaproteobacteria</taxon>
        <taxon>Hyphomicrobiales</taxon>
        <taxon>Rhizobiaceae</taxon>
        <taxon>Hoeflea</taxon>
    </lineage>
</organism>
<dbReference type="FunFam" id="3.40.50.1100:FF:000005">
    <property type="entry name" value="Threonine dehydratase catabolic"/>
    <property type="match status" value="1"/>
</dbReference>
<evidence type="ECO:0000256" key="1">
    <source>
        <dbReference type="ARBA" id="ARBA00001933"/>
    </source>
</evidence>
<proteinExistence type="inferred from homology"/>
<dbReference type="GO" id="GO:0006565">
    <property type="term" value="P:L-serine catabolic process"/>
    <property type="evidence" value="ECO:0007669"/>
    <property type="project" value="TreeGrafter"/>
</dbReference>
<dbReference type="AlphaFoldDB" id="A0A317PSY1"/>